<evidence type="ECO:0000256" key="2">
    <source>
        <dbReference type="PIRSR" id="PIRSR640198-2"/>
    </source>
</evidence>
<dbReference type="PROSITE" id="PS51459">
    <property type="entry name" value="FIDO"/>
    <property type="match status" value="1"/>
</dbReference>
<keyword evidence="6" id="KW-1185">Reference proteome</keyword>
<dbReference type="Proteomes" id="UP000244930">
    <property type="component" value="Chromosome"/>
</dbReference>
<keyword evidence="2" id="KW-0547">Nucleotide-binding</keyword>
<keyword evidence="2" id="KW-0067">ATP-binding</keyword>
<dbReference type="PANTHER" id="PTHR13504:SF38">
    <property type="entry name" value="FIDO DOMAIN-CONTAINING PROTEIN"/>
    <property type="match status" value="1"/>
</dbReference>
<evidence type="ECO:0000256" key="3">
    <source>
        <dbReference type="PIRSR" id="PIRSR640198-3"/>
    </source>
</evidence>
<evidence type="ECO:0000313" key="6">
    <source>
        <dbReference type="Proteomes" id="UP000244930"/>
    </source>
</evidence>
<feature type="binding site" evidence="2">
    <location>
        <begin position="238"/>
        <end position="239"/>
    </location>
    <ligand>
        <name>ATP</name>
        <dbReference type="ChEBI" id="CHEBI:30616"/>
    </ligand>
</feature>
<reference evidence="5 6" key="1">
    <citation type="submission" date="2017-06" db="EMBL/GenBank/DDBJ databases">
        <title>Azoarcus.</title>
        <authorList>
            <person name="Woo J.-H."/>
            <person name="Kim H.-S."/>
        </authorList>
    </citation>
    <scope>NUCLEOTIDE SEQUENCE [LARGE SCALE GENOMIC DNA]</scope>
    <source>
        <strain evidence="5 6">TSPY31</strain>
    </source>
</reference>
<dbReference type="RefSeq" id="WP_108948811.1">
    <property type="nucleotide sequence ID" value="NZ_CP022187.1"/>
</dbReference>
<accession>A0A2U8GPJ4</accession>
<evidence type="ECO:0000313" key="5">
    <source>
        <dbReference type="EMBL" id="AWI75103.1"/>
    </source>
</evidence>
<evidence type="ECO:0000256" key="1">
    <source>
        <dbReference type="PIRSR" id="PIRSR640198-1"/>
    </source>
</evidence>
<organism evidence="5 6">
    <name type="scientific">Parazoarcus communis</name>
    <dbReference type="NCBI Taxonomy" id="41977"/>
    <lineage>
        <taxon>Bacteria</taxon>
        <taxon>Pseudomonadati</taxon>
        <taxon>Pseudomonadota</taxon>
        <taxon>Betaproteobacteria</taxon>
        <taxon>Rhodocyclales</taxon>
        <taxon>Zoogloeaceae</taxon>
        <taxon>Parazoarcus</taxon>
    </lineage>
</organism>
<dbReference type="PANTHER" id="PTHR13504">
    <property type="entry name" value="FIDO DOMAIN-CONTAINING PROTEIN DDB_G0283145"/>
    <property type="match status" value="1"/>
</dbReference>
<protein>
    <submittedName>
        <fullName evidence="5">Cell filamentation protein Fic</fullName>
    </submittedName>
</protein>
<evidence type="ECO:0000259" key="4">
    <source>
        <dbReference type="PROSITE" id="PS51459"/>
    </source>
</evidence>
<dbReference type="InterPro" id="IPR036597">
    <property type="entry name" value="Fido-like_dom_sf"/>
</dbReference>
<dbReference type="SUPFAM" id="SSF140931">
    <property type="entry name" value="Fic-like"/>
    <property type="match status" value="1"/>
</dbReference>
<dbReference type="AlphaFoldDB" id="A0A2U8GPJ4"/>
<dbReference type="InterPro" id="IPR003812">
    <property type="entry name" value="Fido"/>
</dbReference>
<feature type="domain" description="Fido" evidence="4">
    <location>
        <begin position="111"/>
        <end position="262"/>
    </location>
</feature>
<feature type="site" description="Important for autoinhibition of adenylyltransferase activity" evidence="3">
    <location>
        <position position="63"/>
    </location>
</feature>
<proteinExistence type="predicted"/>
<dbReference type="Gene3D" id="1.10.3290.10">
    <property type="entry name" value="Fido-like domain"/>
    <property type="match status" value="1"/>
</dbReference>
<feature type="active site" evidence="1">
    <location>
        <position position="193"/>
    </location>
</feature>
<dbReference type="KEGG" id="acom:CEW83_07625"/>
<dbReference type="EMBL" id="CP022187">
    <property type="protein sequence ID" value="AWI75103.1"/>
    <property type="molecule type" value="Genomic_DNA"/>
</dbReference>
<gene>
    <name evidence="5" type="ORF">CEW83_07625</name>
</gene>
<dbReference type="InterPro" id="IPR040198">
    <property type="entry name" value="Fido_containing"/>
</dbReference>
<dbReference type="GO" id="GO:0005524">
    <property type="term" value="F:ATP binding"/>
    <property type="evidence" value="ECO:0007669"/>
    <property type="project" value="UniProtKB-KW"/>
</dbReference>
<name>A0A2U8GPJ4_9RHOO</name>
<sequence>MPSFNHHDLRLLNPAFDSPLVDVVTELEHLRRLRLEGSTPAPVFFQLKHIFHMLESLGSARIEGNHTTLADYVESRLEAQPAALDDHLREMANIEEAMAYIEEHFEPGQDVSEHFVRELHAMAVEQLEREGDATPGAYRQGPVKISRSEHLPPEAVMVSQYMSELVSFINRADAAKYDLIKVALAHHRFAWIHPFGNGNGRVVRLLTYTLLIKYGFNVKAGGRVLNPTAVFCNDRDRYYAMLGRADTGAAEGLEAWCVYVLEGMLDELRKVDRLTDRNYLVDSILTPALHYARDRELVTQLEEQVLLVTARAGMVKASDLKEVMPGMNETQRTYQIRKLVERRMLAPIRDGARQYTVGFSNSFLIRGVIRALSAEGFIPETLNRPK</sequence>
<dbReference type="Pfam" id="PF02661">
    <property type="entry name" value="Fic"/>
    <property type="match status" value="1"/>
</dbReference>